<dbReference type="InterPro" id="IPR009078">
    <property type="entry name" value="Ferritin-like_SF"/>
</dbReference>
<dbReference type="SUPFAM" id="SSF47240">
    <property type="entry name" value="Ferritin-like"/>
    <property type="match status" value="1"/>
</dbReference>
<sequence>MTELNENSDVKNILGLQLPTDPRWVDLAAISLEDILTDHAYCEQKAATTCISLIQKYSDKELLVKELAPIVTEEWGHFRLVLQELHKRGLQLGKQRRDEYVNELLAFQKKDGHPDDRLLDRMLTMAMIEARSCERFKRLSEGLPDEYLRKFYRRFMESEAGHYRLFIELAEHYIDKEKVRARWKEWLEAEVGIMQRITPRGDRIH</sequence>
<reference evidence="1 2" key="1">
    <citation type="submission" date="2014-11" db="EMBL/GenBank/DDBJ databases">
        <title>Genome sequence of Flavihumibacter solisilvae 3-3.</title>
        <authorList>
            <person name="Zhou G."/>
            <person name="Li M."/>
            <person name="Wang G."/>
        </authorList>
    </citation>
    <scope>NUCLEOTIDE SEQUENCE [LARGE SCALE GENOMIC DNA]</scope>
    <source>
        <strain evidence="1 2">3-3</strain>
    </source>
</reference>
<dbReference type="AlphaFoldDB" id="A0A0C1LI56"/>
<comment type="caution">
    <text evidence="1">The sequence shown here is derived from an EMBL/GenBank/DDBJ whole genome shotgun (WGS) entry which is preliminary data.</text>
</comment>
<keyword evidence="2" id="KW-1185">Reference proteome</keyword>
<organism evidence="1 2">
    <name type="scientific">Flavihumibacter solisilvae</name>
    <dbReference type="NCBI Taxonomy" id="1349421"/>
    <lineage>
        <taxon>Bacteria</taxon>
        <taxon>Pseudomonadati</taxon>
        <taxon>Bacteroidota</taxon>
        <taxon>Chitinophagia</taxon>
        <taxon>Chitinophagales</taxon>
        <taxon>Chitinophagaceae</taxon>
        <taxon>Flavihumibacter</taxon>
    </lineage>
</organism>
<dbReference type="PIRSF" id="PIRSF020736">
    <property type="entry name" value="MiaE"/>
    <property type="match status" value="1"/>
</dbReference>
<dbReference type="InterPro" id="IPR012347">
    <property type="entry name" value="Ferritin-like"/>
</dbReference>
<dbReference type="STRING" id="1349421.OI18_09130"/>
<name>A0A0C1LI56_9BACT</name>
<dbReference type="GO" id="GO:0045301">
    <property type="term" value="F:tRNA 2-(methylsulfanyl)-N(6)-isopentenyladenosine(37) hydroxylase activity"/>
    <property type="evidence" value="ECO:0007669"/>
    <property type="project" value="InterPro"/>
</dbReference>
<dbReference type="OrthoDB" id="9802518at2"/>
<proteinExistence type="predicted"/>
<dbReference type="CDD" id="cd07910">
    <property type="entry name" value="MiaE"/>
    <property type="match status" value="1"/>
</dbReference>
<dbReference type="RefSeq" id="WP_039139165.1">
    <property type="nucleotide sequence ID" value="NZ_JSVC01000009.1"/>
</dbReference>
<evidence type="ECO:0000313" key="2">
    <source>
        <dbReference type="Proteomes" id="UP000031408"/>
    </source>
</evidence>
<dbReference type="InterPro" id="IPR010386">
    <property type="entry name" value="tRNA-Hydrxlase_MiaE"/>
</dbReference>
<dbReference type="PANTHER" id="PTHR42637">
    <property type="entry name" value="TRNA-(MS[2]IO[6]A)-HYDROXYLASE"/>
    <property type="match status" value="1"/>
</dbReference>
<evidence type="ECO:0000313" key="1">
    <source>
        <dbReference type="EMBL" id="KIC95033.1"/>
    </source>
</evidence>
<dbReference type="Pfam" id="PF06175">
    <property type="entry name" value="MiaE"/>
    <property type="match status" value="1"/>
</dbReference>
<dbReference type="Gene3D" id="1.20.1260.10">
    <property type="match status" value="1"/>
</dbReference>
<gene>
    <name evidence="1" type="ORF">OI18_09130</name>
</gene>
<dbReference type="PANTHER" id="PTHR42637:SF1">
    <property type="entry name" value="TRNA 2-(METHYLSULFANYL)-N(6)-ISOPENTENYLADENOSINE(37) HYDROXYLASE"/>
    <property type="match status" value="1"/>
</dbReference>
<dbReference type="GO" id="GO:0006400">
    <property type="term" value="P:tRNA modification"/>
    <property type="evidence" value="ECO:0007669"/>
    <property type="project" value="InterPro"/>
</dbReference>
<protein>
    <submittedName>
        <fullName evidence="1">tRNA hydroxylase</fullName>
    </submittedName>
</protein>
<dbReference type="Proteomes" id="UP000031408">
    <property type="component" value="Unassembled WGS sequence"/>
</dbReference>
<accession>A0A0C1LI56</accession>
<dbReference type="EMBL" id="JSVC01000009">
    <property type="protein sequence ID" value="KIC95033.1"/>
    <property type="molecule type" value="Genomic_DNA"/>
</dbReference>